<dbReference type="OrthoDB" id="10272134at2759"/>
<organism evidence="1 2">
    <name type="scientific">Trichinella patagoniensis</name>
    <dbReference type="NCBI Taxonomy" id="990121"/>
    <lineage>
        <taxon>Eukaryota</taxon>
        <taxon>Metazoa</taxon>
        <taxon>Ecdysozoa</taxon>
        <taxon>Nematoda</taxon>
        <taxon>Enoplea</taxon>
        <taxon>Dorylaimia</taxon>
        <taxon>Trichinellida</taxon>
        <taxon>Trichinellidae</taxon>
        <taxon>Trichinella</taxon>
    </lineage>
</organism>
<sequence>MKHEQRDLKNRFSNLCKSNWLGSPLVFTNTSCWRLPMKLAMKIAPGQNGLSFVDMDFASFFISNLHHLVLPSGIGQSNLPIFNIHRRNTKLTETVSVWISDRLIMALSKATEKIEEASEICKLGNPIFNIYLKQLMVVSGGGGVKGGGGGGGGGVERRTVDRWMGVECGAVKIDHRNYNNDRITSAVDPRTRPKNGLVKSGGSVDKMIDGHRFWLG</sequence>
<accession>A0A0V1A1A8</accession>
<dbReference type="EMBL" id="JYDQ01000043">
    <property type="protein sequence ID" value="KRY18711.1"/>
    <property type="molecule type" value="Genomic_DNA"/>
</dbReference>
<dbReference type="Proteomes" id="UP000054783">
    <property type="component" value="Unassembled WGS sequence"/>
</dbReference>
<dbReference type="AlphaFoldDB" id="A0A0V1A1A8"/>
<protein>
    <submittedName>
        <fullName evidence="1">Uncharacterized protein</fullName>
    </submittedName>
</protein>
<keyword evidence="2" id="KW-1185">Reference proteome</keyword>
<comment type="caution">
    <text evidence="1">The sequence shown here is derived from an EMBL/GenBank/DDBJ whole genome shotgun (WGS) entry which is preliminary data.</text>
</comment>
<reference evidence="1 2" key="1">
    <citation type="submission" date="2015-01" db="EMBL/GenBank/DDBJ databases">
        <title>Evolution of Trichinella species and genotypes.</title>
        <authorList>
            <person name="Korhonen P.K."/>
            <person name="Edoardo P."/>
            <person name="Giuseppe L.R."/>
            <person name="Gasser R.B."/>
        </authorList>
    </citation>
    <scope>NUCLEOTIDE SEQUENCE [LARGE SCALE GENOMIC DNA]</scope>
    <source>
        <strain evidence="1">ISS2496</strain>
    </source>
</reference>
<evidence type="ECO:0000313" key="1">
    <source>
        <dbReference type="EMBL" id="KRY18711.1"/>
    </source>
</evidence>
<gene>
    <name evidence="1" type="ORF">T12_9669</name>
</gene>
<proteinExistence type="predicted"/>
<evidence type="ECO:0000313" key="2">
    <source>
        <dbReference type="Proteomes" id="UP000054783"/>
    </source>
</evidence>
<name>A0A0V1A1A8_9BILA</name>